<evidence type="ECO:0000313" key="1">
    <source>
        <dbReference type="EMBL" id="OKO96386.1"/>
    </source>
</evidence>
<dbReference type="PANTHER" id="PTHR42707">
    <property type="entry name" value="ACYL-COA DEHYDROGENASE"/>
    <property type="match status" value="1"/>
</dbReference>
<evidence type="ECO:0000313" key="2">
    <source>
        <dbReference type="Proteomes" id="UP000186955"/>
    </source>
</evidence>
<accession>A0A1Q5T819</accession>
<comment type="caution">
    <text evidence="1">The sequence shown here is derived from an EMBL/GenBank/DDBJ whole genome shotgun (WGS) entry which is preliminary data.</text>
</comment>
<proteinExistence type="predicted"/>
<gene>
    <name evidence="1" type="ORF">PENSUB_10561</name>
</gene>
<reference evidence="1 2" key="1">
    <citation type="submission" date="2016-10" db="EMBL/GenBank/DDBJ databases">
        <title>Genome sequence of the ascomycete fungus Penicillium subrubescens.</title>
        <authorList>
            <person name="De Vries R.P."/>
            <person name="Peng M."/>
            <person name="Dilokpimol A."/>
            <person name="Hilden K."/>
            <person name="Makela M.R."/>
            <person name="Grigoriev I."/>
            <person name="Riley R."/>
            <person name="Granchi Z."/>
        </authorList>
    </citation>
    <scope>NUCLEOTIDE SEQUENCE [LARGE SCALE GENOMIC DNA]</scope>
    <source>
        <strain evidence="1 2">CBS 132785</strain>
    </source>
</reference>
<dbReference type="EMBL" id="MNBE01000698">
    <property type="protein sequence ID" value="OKO96386.1"/>
    <property type="molecule type" value="Genomic_DNA"/>
</dbReference>
<dbReference type="InterPro" id="IPR052904">
    <property type="entry name" value="Acyl-CoA_dehydrogenase-like"/>
</dbReference>
<keyword evidence="2" id="KW-1185">Reference proteome</keyword>
<sequence>MSERLTPSTVDNGFILTTPALKNPATSDLVFQRILQWHLPQDVLQKIAPTLGTFGSDAISQKTNNLIANAESQQPYVKAHNVWGARYESNGLVTSTGWKELGKWGIKHGYYPYSSSSQPISYHRLTTMLFNSVVGLGYEEEFGPYRRTVQHAL</sequence>
<dbReference type="STRING" id="1316194.A0A1Q5T819"/>
<dbReference type="Proteomes" id="UP000186955">
    <property type="component" value="Unassembled WGS sequence"/>
</dbReference>
<dbReference type="AlphaFoldDB" id="A0A1Q5T819"/>
<name>A0A1Q5T819_9EURO</name>
<dbReference type="PANTHER" id="PTHR42707:SF2">
    <property type="entry name" value="ACD11 DEHYDROGENASE"/>
    <property type="match status" value="1"/>
</dbReference>
<organism evidence="1 2">
    <name type="scientific">Penicillium subrubescens</name>
    <dbReference type="NCBI Taxonomy" id="1316194"/>
    <lineage>
        <taxon>Eukaryota</taxon>
        <taxon>Fungi</taxon>
        <taxon>Dikarya</taxon>
        <taxon>Ascomycota</taxon>
        <taxon>Pezizomycotina</taxon>
        <taxon>Eurotiomycetes</taxon>
        <taxon>Eurotiomycetidae</taxon>
        <taxon>Eurotiales</taxon>
        <taxon>Aspergillaceae</taxon>
        <taxon>Penicillium</taxon>
    </lineage>
</organism>
<protein>
    <submittedName>
        <fullName evidence="1">Uncharacterized protein</fullName>
    </submittedName>
</protein>
<dbReference type="GO" id="GO:0003995">
    <property type="term" value="F:acyl-CoA dehydrogenase activity"/>
    <property type="evidence" value="ECO:0007669"/>
    <property type="project" value="TreeGrafter"/>
</dbReference>